<evidence type="ECO:0000256" key="3">
    <source>
        <dbReference type="SAM" id="MobiDB-lite"/>
    </source>
</evidence>
<feature type="compositionally biased region" description="Low complexity" evidence="3">
    <location>
        <begin position="61"/>
        <end position="70"/>
    </location>
</feature>
<protein>
    <recommendedName>
        <fullName evidence="4">RRM domain-containing protein</fullName>
    </recommendedName>
</protein>
<dbReference type="Gene3D" id="3.30.70.330">
    <property type="match status" value="1"/>
</dbReference>
<dbReference type="SMART" id="SM00360">
    <property type="entry name" value="RRM"/>
    <property type="match status" value="1"/>
</dbReference>
<dbReference type="InterPro" id="IPR000504">
    <property type="entry name" value="RRM_dom"/>
</dbReference>
<dbReference type="OMA" id="MADYWES"/>
<dbReference type="STRING" id="692275.N1QDQ6"/>
<dbReference type="PANTHER" id="PTHR19965:SF35">
    <property type="entry name" value="RNA ANNEALING PROTEIN YRA1"/>
    <property type="match status" value="1"/>
</dbReference>
<accession>N1QDQ6</accession>
<dbReference type="GO" id="GO:0003729">
    <property type="term" value="F:mRNA binding"/>
    <property type="evidence" value="ECO:0007669"/>
    <property type="project" value="TreeGrafter"/>
</dbReference>
<dbReference type="InterPro" id="IPR012677">
    <property type="entry name" value="Nucleotide-bd_a/b_plait_sf"/>
</dbReference>
<dbReference type="InterPro" id="IPR051229">
    <property type="entry name" value="ALYREF_mRNA_export"/>
</dbReference>
<feature type="compositionally biased region" description="Basic residues" evidence="3">
    <location>
        <begin position="22"/>
        <end position="36"/>
    </location>
</feature>
<gene>
    <name evidence="5" type="ORF">SEPMUDRAFT_111104</name>
</gene>
<feature type="region of interest" description="Disordered" evidence="3">
    <location>
        <begin position="191"/>
        <end position="295"/>
    </location>
</feature>
<feature type="region of interest" description="Disordered" evidence="3">
    <location>
        <begin position="1"/>
        <end position="70"/>
    </location>
</feature>
<reference evidence="5 6" key="1">
    <citation type="journal article" date="2012" name="PLoS Pathog.">
        <title>Diverse lifestyles and strategies of plant pathogenesis encoded in the genomes of eighteen Dothideomycetes fungi.</title>
        <authorList>
            <person name="Ohm R.A."/>
            <person name="Feau N."/>
            <person name="Henrissat B."/>
            <person name="Schoch C.L."/>
            <person name="Horwitz B.A."/>
            <person name="Barry K.W."/>
            <person name="Condon B.J."/>
            <person name="Copeland A.C."/>
            <person name="Dhillon B."/>
            <person name="Glaser F."/>
            <person name="Hesse C.N."/>
            <person name="Kosti I."/>
            <person name="LaButti K."/>
            <person name="Lindquist E.A."/>
            <person name="Lucas S."/>
            <person name="Salamov A.A."/>
            <person name="Bradshaw R.E."/>
            <person name="Ciuffetti L."/>
            <person name="Hamelin R.C."/>
            <person name="Kema G.H.J."/>
            <person name="Lawrence C."/>
            <person name="Scott J.A."/>
            <person name="Spatafora J.W."/>
            <person name="Turgeon B.G."/>
            <person name="de Wit P.J.G.M."/>
            <person name="Zhong S."/>
            <person name="Goodwin S.B."/>
            <person name="Grigoriev I.V."/>
        </authorList>
    </citation>
    <scope>NUCLEOTIDE SEQUENCE [LARGE SCALE GENOMIC DNA]</scope>
    <source>
        <strain evidence="5 6">SO2202</strain>
    </source>
</reference>
<dbReference type="SUPFAM" id="SSF54928">
    <property type="entry name" value="RNA-binding domain, RBD"/>
    <property type="match status" value="1"/>
</dbReference>
<name>N1QDQ6_SPHMS</name>
<feature type="compositionally biased region" description="Basic and acidic residues" evidence="3">
    <location>
        <begin position="234"/>
        <end position="244"/>
    </location>
</feature>
<dbReference type="PROSITE" id="PS50102">
    <property type="entry name" value="RRM"/>
    <property type="match status" value="1"/>
</dbReference>
<dbReference type="RefSeq" id="XP_016757776.1">
    <property type="nucleotide sequence ID" value="XM_016900896.1"/>
</dbReference>
<feature type="compositionally biased region" description="Low complexity" evidence="3">
    <location>
        <begin position="37"/>
        <end position="53"/>
    </location>
</feature>
<keyword evidence="6" id="KW-1185">Reference proteome</keyword>
<feature type="compositionally biased region" description="Low complexity" evidence="3">
    <location>
        <begin position="270"/>
        <end position="285"/>
    </location>
</feature>
<feature type="domain" description="RRM" evidence="4">
    <location>
        <begin position="108"/>
        <end position="185"/>
    </location>
</feature>
<dbReference type="eggNOG" id="KOG0533">
    <property type="taxonomic scope" value="Eukaryota"/>
</dbReference>
<dbReference type="AlphaFoldDB" id="N1QDQ6"/>
<dbReference type="PANTHER" id="PTHR19965">
    <property type="entry name" value="RNA AND EXPORT FACTOR BINDING PROTEIN"/>
    <property type="match status" value="1"/>
</dbReference>
<dbReference type="EMBL" id="KB456269">
    <property type="protein sequence ID" value="EMF09655.1"/>
    <property type="molecule type" value="Genomic_DNA"/>
</dbReference>
<dbReference type="Proteomes" id="UP000016931">
    <property type="component" value="Unassembled WGS sequence"/>
</dbReference>
<sequence>MSGKLDQSLDAIMKDRPAGARRGGRSGRLPPRKAATKTKAATAAAVAPAGGIAKKTKGARPPKGPAAAALPLTGDSKISVSNLPEDVTEALIKVKAHKWRSRRYAYAREQYIGDGNPSAGIAKATDYFSTSVAPVKKVILNYGPTGRSRGSATVFFSRSGAAAEAVRLDGTPVDGKKMRIEVLVDARTVPAPQAPKPLSERVVNKPKNAVKKDGKQAGAAKPKNQAANTNGSAGDKKAKKEKSGRAGRAKAKTAEELDAEMQDYFGSGEGAAASTNGAPAATTNGGDTGMVDEVM</sequence>
<evidence type="ECO:0000313" key="6">
    <source>
        <dbReference type="Proteomes" id="UP000016931"/>
    </source>
</evidence>
<keyword evidence="1 2" id="KW-0694">RNA-binding</keyword>
<proteinExistence type="predicted"/>
<dbReference type="OrthoDB" id="346839at2759"/>
<dbReference type="InterPro" id="IPR035979">
    <property type="entry name" value="RBD_domain_sf"/>
</dbReference>
<dbReference type="HOGENOM" id="CLU_052367_2_0_1"/>
<evidence type="ECO:0000313" key="5">
    <source>
        <dbReference type="EMBL" id="EMF09655.1"/>
    </source>
</evidence>
<evidence type="ECO:0000256" key="2">
    <source>
        <dbReference type="PROSITE-ProRule" id="PRU00176"/>
    </source>
</evidence>
<organism evidence="5 6">
    <name type="scientific">Sphaerulina musiva (strain SO2202)</name>
    <name type="common">Poplar stem canker fungus</name>
    <name type="synonym">Septoria musiva</name>
    <dbReference type="NCBI Taxonomy" id="692275"/>
    <lineage>
        <taxon>Eukaryota</taxon>
        <taxon>Fungi</taxon>
        <taxon>Dikarya</taxon>
        <taxon>Ascomycota</taxon>
        <taxon>Pezizomycotina</taxon>
        <taxon>Dothideomycetes</taxon>
        <taxon>Dothideomycetidae</taxon>
        <taxon>Mycosphaerellales</taxon>
        <taxon>Mycosphaerellaceae</taxon>
        <taxon>Sphaerulina</taxon>
    </lineage>
</organism>
<dbReference type="Pfam" id="PF00076">
    <property type="entry name" value="RRM_1"/>
    <property type="match status" value="1"/>
</dbReference>
<dbReference type="GO" id="GO:0005634">
    <property type="term" value="C:nucleus"/>
    <property type="evidence" value="ECO:0007669"/>
    <property type="project" value="TreeGrafter"/>
</dbReference>
<evidence type="ECO:0000256" key="1">
    <source>
        <dbReference type="ARBA" id="ARBA00022884"/>
    </source>
</evidence>
<dbReference type="GeneID" id="27898033"/>
<evidence type="ECO:0000259" key="4">
    <source>
        <dbReference type="PROSITE" id="PS50102"/>
    </source>
</evidence>